<dbReference type="InterPro" id="IPR014150">
    <property type="entry name" value="Conjugal_tfr_TrbL"/>
</dbReference>
<feature type="transmembrane region" description="Helical" evidence="5">
    <location>
        <begin position="299"/>
        <end position="318"/>
    </location>
</feature>
<feature type="compositionally biased region" description="Low complexity" evidence="4">
    <location>
        <begin position="506"/>
        <end position="515"/>
    </location>
</feature>
<dbReference type="Proteomes" id="UP000283569">
    <property type="component" value="Unassembled WGS sequence"/>
</dbReference>
<evidence type="ECO:0000256" key="2">
    <source>
        <dbReference type="ARBA" id="ARBA00022989"/>
    </source>
</evidence>
<feature type="transmembrane region" description="Helical" evidence="5">
    <location>
        <begin position="330"/>
        <end position="350"/>
    </location>
</feature>
<organism evidence="7 8">
    <name type="scientific">Gibberella intermedia</name>
    <name type="common">Bulb rot disease fungus</name>
    <name type="synonym">Fusarium proliferatum</name>
    <dbReference type="NCBI Taxonomy" id="948311"/>
    <lineage>
        <taxon>Eukaryota</taxon>
        <taxon>Fungi</taxon>
        <taxon>Dikarya</taxon>
        <taxon>Ascomycota</taxon>
        <taxon>Pezizomycotina</taxon>
        <taxon>Sordariomycetes</taxon>
        <taxon>Hypocreomycetidae</taxon>
        <taxon>Hypocreales</taxon>
        <taxon>Nectriaceae</taxon>
        <taxon>Fusarium</taxon>
        <taxon>Fusarium fujikuroi species complex</taxon>
    </lineage>
</organism>
<evidence type="ECO:0008006" key="9">
    <source>
        <dbReference type="Google" id="ProtNLM"/>
    </source>
</evidence>
<comment type="caution">
    <text evidence="7">The sequence shown here is derived from an EMBL/GenBank/DDBJ whole genome shotgun (WGS) entry which is preliminary data.</text>
</comment>
<gene>
    <name evidence="7" type="ORF">BFJ72_g15071</name>
</gene>
<dbReference type="AlphaFoldDB" id="A0A420RSZ2"/>
<reference evidence="7 8" key="1">
    <citation type="journal article" date="2018" name="Sci. Rep.">
        <title>Characterisation of pathogen-specific regions and novel effector candidates in Fusarium oxysporum f. sp. cepae.</title>
        <authorList>
            <person name="Armitage A.D."/>
            <person name="Taylor A."/>
            <person name="Sobczyk M.K."/>
            <person name="Baxter L."/>
            <person name="Greenfield B.P."/>
            <person name="Bates H.J."/>
            <person name="Wilson F."/>
            <person name="Jackson A.C."/>
            <person name="Ott S."/>
            <person name="Harrison R.J."/>
            <person name="Clarkson J.P."/>
        </authorList>
    </citation>
    <scope>NUCLEOTIDE SEQUENCE [LARGE SCALE GENOMIC DNA]</scope>
    <source>
        <strain evidence="7 8">Fp_A8</strain>
    </source>
</reference>
<proteinExistence type="predicted"/>
<evidence type="ECO:0000313" key="8">
    <source>
        <dbReference type="Proteomes" id="UP000283569"/>
    </source>
</evidence>
<feature type="transmembrane region" description="Helical" evidence="5">
    <location>
        <begin position="227"/>
        <end position="253"/>
    </location>
</feature>
<dbReference type="PROSITE" id="PS51257">
    <property type="entry name" value="PROKAR_LIPOPROTEIN"/>
    <property type="match status" value="1"/>
</dbReference>
<keyword evidence="2 5" id="KW-1133">Transmembrane helix</keyword>
<feature type="transmembrane region" description="Helical" evidence="5">
    <location>
        <begin position="117"/>
        <end position="136"/>
    </location>
</feature>
<sequence>MTRVPALCGFVLLLAGCGQQEGPSVDALSADPSRLHLLKEQCRAGQLDDASCAQVAQADLRRFLSGKTGPDEGQQCGGHGLACAGGLAMNDISVIDHFLDVFSRYIDSGFGLLHGEVAFLTATLIVIDMTLAGLFWAMGHATGQGEDVIAKLIRKVLYVGAFAYIIGNFNMLAGVLFRSFAGLGLTASGSTLSMGNFLQPGRLAKAGIDTAAPILDQIREMAGFPEVFIHIAPIVVLFLAWLVVIVSFFVLAVQLFVTLIEFKLTTLAGFVLVPFALWNKTAFMAEKVLGNVVSSGIKVLVLAVIVGIGSGLFAEFRIPPGSEPSIDQALVIMLASLSLLALGIFGPGIATGLVSGGPQLGAGAMAGAAIGAAGTAVAVGAAATGVGSAVAAGARMAPAAARSMASTASSAKSAYQAGSTSAGGGLKGAAAGVGNVAKTGAQAAGQKVADGARSMKERMAAAFRPDDAGSASGGGAAQAASEAPATAPSTEQPAWAKRLHRRQQLTHAATTAAHTLRGGDGGSSSQGPSLRDSDS</sequence>
<feature type="compositionally biased region" description="Low complexity" evidence="4">
    <location>
        <begin position="477"/>
        <end position="491"/>
    </location>
</feature>
<evidence type="ECO:0000256" key="4">
    <source>
        <dbReference type="SAM" id="MobiDB-lite"/>
    </source>
</evidence>
<keyword evidence="3 5" id="KW-0472">Membrane</keyword>
<feature type="region of interest" description="Disordered" evidence="4">
    <location>
        <begin position="465"/>
        <end position="535"/>
    </location>
</feature>
<feature type="transmembrane region" description="Helical" evidence="5">
    <location>
        <begin position="260"/>
        <end position="279"/>
    </location>
</feature>
<evidence type="ECO:0000256" key="6">
    <source>
        <dbReference type="SAM" id="SignalP"/>
    </source>
</evidence>
<dbReference type="Pfam" id="PF04610">
    <property type="entry name" value="TrbL"/>
    <property type="match status" value="1"/>
</dbReference>
<dbReference type="EMBL" id="MRDB01000172">
    <property type="protein sequence ID" value="RKL20117.1"/>
    <property type="molecule type" value="Genomic_DNA"/>
</dbReference>
<evidence type="ECO:0000256" key="3">
    <source>
        <dbReference type="ARBA" id="ARBA00023136"/>
    </source>
</evidence>
<keyword evidence="1 5" id="KW-0812">Transmembrane</keyword>
<evidence type="ECO:0000256" key="1">
    <source>
        <dbReference type="ARBA" id="ARBA00022692"/>
    </source>
</evidence>
<keyword evidence="6" id="KW-0732">Signal</keyword>
<name>A0A420RSZ2_GIBIN</name>
<dbReference type="NCBIfam" id="TIGR02783">
    <property type="entry name" value="TrbL_P"/>
    <property type="match status" value="1"/>
</dbReference>
<evidence type="ECO:0000313" key="7">
    <source>
        <dbReference type="EMBL" id="RKL20117.1"/>
    </source>
</evidence>
<feature type="signal peptide" evidence="6">
    <location>
        <begin position="1"/>
        <end position="20"/>
    </location>
</feature>
<dbReference type="NCBIfam" id="NF010449">
    <property type="entry name" value="PRK13875.1"/>
    <property type="match status" value="1"/>
</dbReference>
<feature type="transmembrane region" description="Helical" evidence="5">
    <location>
        <begin position="156"/>
        <end position="177"/>
    </location>
</feature>
<accession>A0A420RSZ2</accession>
<feature type="transmembrane region" description="Helical" evidence="5">
    <location>
        <begin position="370"/>
        <end position="394"/>
    </location>
</feature>
<protein>
    <recommendedName>
        <fullName evidence="9">Conjugal transfer protein TrbL</fullName>
    </recommendedName>
</protein>
<evidence type="ECO:0000256" key="5">
    <source>
        <dbReference type="SAM" id="Phobius"/>
    </source>
</evidence>
<feature type="chain" id="PRO_5019432911" description="Conjugal transfer protein TrbL" evidence="6">
    <location>
        <begin position="21"/>
        <end position="535"/>
    </location>
</feature>
<dbReference type="InterPro" id="IPR007688">
    <property type="entry name" value="Conjugal_tfr_TrbL/VirB6"/>
</dbReference>
<dbReference type="GO" id="GO:0030255">
    <property type="term" value="P:protein secretion by the type IV secretion system"/>
    <property type="evidence" value="ECO:0007669"/>
    <property type="project" value="InterPro"/>
</dbReference>